<keyword evidence="1" id="KW-0812">Transmembrane</keyword>
<dbReference type="RefSeq" id="WP_115481760.1">
    <property type="nucleotide sequence ID" value="NZ_QRCT01000020.1"/>
</dbReference>
<dbReference type="Proteomes" id="UP000255036">
    <property type="component" value="Unassembled WGS sequence"/>
</dbReference>
<protein>
    <recommendedName>
        <fullName evidence="2">YdbS-like PH domain-containing protein</fullName>
    </recommendedName>
</protein>
<gene>
    <name evidence="3" type="ORF">DWV06_08510</name>
</gene>
<dbReference type="EMBL" id="QRCT01000020">
    <property type="protein sequence ID" value="RDU23615.1"/>
    <property type="molecule type" value="Genomic_DNA"/>
</dbReference>
<feature type="transmembrane region" description="Helical" evidence="1">
    <location>
        <begin position="21"/>
        <end position="38"/>
    </location>
</feature>
<proteinExistence type="predicted"/>
<feature type="transmembrane region" description="Helical" evidence="1">
    <location>
        <begin position="58"/>
        <end position="81"/>
    </location>
</feature>
<comment type="caution">
    <text evidence="3">The sequence shown here is derived from an EMBL/GenBank/DDBJ whole genome shotgun (WGS) entry which is preliminary data.</text>
</comment>
<keyword evidence="4" id="KW-1185">Reference proteome</keyword>
<keyword evidence="1" id="KW-0472">Membrane</keyword>
<dbReference type="OrthoDB" id="1750577at2"/>
<dbReference type="PANTHER" id="PTHR34473">
    <property type="entry name" value="UPF0699 TRANSMEMBRANE PROTEIN YDBS"/>
    <property type="match status" value="1"/>
</dbReference>
<dbReference type="PANTHER" id="PTHR34473:SF2">
    <property type="entry name" value="UPF0699 TRANSMEMBRANE PROTEIN YDBT"/>
    <property type="match status" value="1"/>
</dbReference>
<evidence type="ECO:0000259" key="2">
    <source>
        <dbReference type="Pfam" id="PF03703"/>
    </source>
</evidence>
<dbReference type="InterPro" id="IPR005182">
    <property type="entry name" value="YdbS-like_PH"/>
</dbReference>
<evidence type="ECO:0000313" key="3">
    <source>
        <dbReference type="EMBL" id="RDU23615.1"/>
    </source>
</evidence>
<feature type="domain" description="YdbS-like PH" evidence="2">
    <location>
        <begin position="85"/>
        <end position="158"/>
    </location>
</feature>
<dbReference type="Pfam" id="PF03703">
    <property type="entry name" value="bPH_2"/>
    <property type="match status" value="1"/>
</dbReference>
<evidence type="ECO:0000313" key="4">
    <source>
        <dbReference type="Proteomes" id="UP000255036"/>
    </source>
</evidence>
<evidence type="ECO:0000256" key="1">
    <source>
        <dbReference type="SAM" id="Phobius"/>
    </source>
</evidence>
<accession>A0A371AVK8</accession>
<reference evidence="3 4" key="1">
    <citation type="submission" date="2018-07" db="EMBL/GenBank/DDBJ databases">
        <title>Anaerosacharophilus polymeroproducens gen. nov. sp. nov., an anaerobic bacterium isolated from salt field.</title>
        <authorList>
            <person name="Kim W."/>
            <person name="Yang S.-H."/>
            <person name="Oh J."/>
            <person name="Lee J.-H."/>
            <person name="Kwon K.K."/>
        </authorList>
    </citation>
    <scope>NUCLEOTIDE SEQUENCE [LARGE SCALE GENOMIC DNA]</scope>
    <source>
        <strain evidence="3 4">MCWD5</strain>
    </source>
</reference>
<keyword evidence="1" id="KW-1133">Transmembrane helix</keyword>
<sequence>MQDKKFLRVEKKAMIAWRISRFIGIIILALFLCGLAVLNKEFKLTEQVGFMNPELLESIIKIVGIIWIGYSIIGLFLYPWIEYCQWGYQITEDKVVIHKGIFFLTEIMIPIVRIQHISMSQGPIFRALGLHRIEISVATSNFHIVGIKKETAEKIVESLKEKLYNRLEGEGVVWNKTENSDQQEEV</sequence>
<name>A0A371AVK8_9FIRM</name>
<dbReference type="AlphaFoldDB" id="A0A371AVK8"/>
<organism evidence="3 4">
    <name type="scientific">Anaerosacchariphilus polymeriproducens</name>
    <dbReference type="NCBI Taxonomy" id="1812858"/>
    <lineage>
        <taxon>Bacteria</taxon>
        <taxon>Bacillati</taxon>
        <taxon>Bacillota</taxon>
        <taxon>Clostridia</taxon>
        <taxon>Lachnospirales</taxon>
        <taxon>Lachnospiraceae</taxon>
        <taxon>Anaerosacchariphilus</taxon>
    </lineage>
</organism>